<keyword evidence="1" id="KW-0812">Transmembrane</keyword>
<protein>
    <submittedName>
        <fullName evidence="2">Uncharacterized protein</fullName>
    </submittedName>
</protein>
<dbReference type="EMBL" id="JBBMFN010000002">
    <property type="protein sequence ID" value="MEQ2464477.1"/>
    <property type="molecule type" value="Genomic_DNA"/>
</dbReference>
<keyword evidence="1" id="KW-0472">Membrane</keyword>
<organism evidence="2 3">
    <name type="scientific">Niallia hominis</name>
    <dbReference type="NCBI Taxonomy" id="3133173"/>
    <lineage>
        <taxon>Bacteria</taxon>
        <taxon>Bacillati</taxon>
        <taxon>Bacillota</taxon>
        <taxon>Bacilli</taxon>
        <taxon>Bacillales</taxon>
        <taxon>Bacillaceae</taxon>
        <taxon>Niallia</taxon>
    </lineage>
</organism>
<keyword evidence="3" id="KW-1185">Reference proteome</keyword>
<gene>
    <name evidence="2" type="ORF">WMO63_02185</name>
</gene>
<name>A0ABV1EWH4_9BACI</name>
<proteinExistence type="predicted"/>
<sequence>MGLAALLIGFVFGVVIYGFFVCYLLMLFFVKKGVESDSLLPFHADFCSSGLREHSSVTFPCRFLL</sequence>
<reference evidence="2 3" key="1">
    <citation type="submission" date="2024-03" db="EMBL/GenBank/DDBJ databases">
        <title>Human intestinal bacterial collection.</title>
        <authorList>
            <person name="Pauvert C."/>
            <person name="Hitch T.C.A."/>
            <person name="Clavel T."/>
        </authorList>
    </citation>
    <scope>NUCLEOTIDE SEQUENCE [LARGE SCALE GENOMIC DNA]</scope>
    <source>
        <strain evidence="2 3">CLA-SR-H024</strain>
    </source>
</reference>
<dbReference type="Proteomes" id="UP001465426">
    <property type="component" value="Unassembled WGS sequence"/>
</dbReference>
<dbReference type="RefSeq" id="WP_235252320.1">
    <property type="nucleotide sequence ID" value="NZ_JBBMFN010000002.1"/>
</dbReference>
<evidence type="ECO:0000313" key="3">
    <source>
        <dbReference type="Proteomes" id="UP001465426"/>
    </source>
</evidence>
<accession>A0ABV1EWH4</accession>
<comment type="caution">
    <text evidence="2">The sequence shown here is derived from an EMBL/GenBank/DDBJ whole genome shotgun (WGS) entry which is preliminary data.</text>
</comment>
<evidence type="ECO:0000313" key="2">
    <source>
        <dbReference type="EMBL" id="MEQ2464477.1"/>
    </source>
</evidence>
<keyword evidence="1" id="KW-1133">Transmembrane helix</keyword>
<evidence type="ECO:0000256" key="1">
    <source>
        <dbReference type="SAM" id="Phobius"/>
    </source>
</evidence>
<feature type="transmembrane region" description="Helical" evidence="1">
    <location>
        <begin position="6"/>
        <end position="30"/>
    </location>
</feature>